<organism evidence="4 5">
    <name type="scientific">Chitinophaga varians</name>
    <dbReference type="NCBI Taxonomy" id="2202339"/>
    <lineage>
        <taxon>Bacteria</taxon>
        <taxon>Pseudomonadati</taxon>
        <taxon>Bacteroidota</taxon>
        <taxon>Chitinophagia</taxon>
        <taxon>Chitinophagales</taxon>
        <taxon>Chitinophagaceae</taxon>
        <taxon>Chitinophaga</taxon>
    </lineage>
</organism>
<dbReference type="Proteomes" id="UP000570474">
    <property type="component" value="Unassembled WGS sequence"/>
</dbReference>
<keyword evidence="1" id="KW-0472">Membrane</keyword>
<evidence type="ECO:0000259" key="2">
    <source>
        <dbReference type="Pfam" id="PF04773"/>
    </source>
</evidence>
<dbReference type="PIRSF" id="PIRSF018266">
    <property type="entry name" value="FecR"/>
    <property type="match status" value="1"/>
</dbReference>
<dbReference type="AlphaFoldDB" id="A0A847RJY8"/>
<evidence type="ECO:0000256" key="1">
    <source>
        <dbReference type="SAM" id="Phobius"/>
    </source>
</evidence>
<feature type="domain" description="Protein FecR C-terminal" evidence="3">
    <location>
        <begin position="277"/>
        <end position="345"/>
    </location>
</feature>
<keyword evidence="1" id="KW-1133">Transmembrane helix</keyword>
<dbReference type="PANTHER" id="PTHR30273:SF2">
    <property type="entry name" value="PROTEIN FECR"/>
    <property type="match status" value="1"/>
</dbReference>
<feature type="transmembrane region" description="Helical" evidence="1">
    <location>
        <begin position="77"/>
        <end position="96"/>
    </location>
</feature>
<reference evidence="4 5" key="1">
    <citation type="submission" date="2020-04" db="EMBL/GenBank/DDBJ databases">
        <authorList>
            <person name="Yin C."/>
        </authorList>
    </citation>
    <scope>NUCLEOTIDE SEQUENCE [LARGE SCALE GENOMIC DNA]</scope>
    <source>
        <strain evidence="4 5">Ae27</strain>
    </source>
</reference>
<dbReference type="Pfam" id="PF16344">
    <property type="entry name" value="FecR_C"/>
    <property type="match status" value="1"/>
</dbReference>
<sequence>MIPRELIDRYFRNECSDDERRRVLEYFRNSPEEWNKYMTEEDWDGFMANAEVDPALSEKMFKAVSSNTLREKRKTPVIWLAAAASAGLAVGLLWLFRPASTPLKATHETAAAATERMTERKNTADKPVSILLADNSEVLLSPNSSIRFYERFLSQKERIVQLSGEALFKVAGDKSRPFVVYADQLATTVLGTSFTVQAFAESDVITVMLHEGKVQAAAADSLHTNWKSRVVLVPGDVLTYNKVTMLASVRHSMPAQQLVKAGPANRNARTVHRPDWYTFDASQLSEVLDQLSSYYQVDIYYYPADLQQKYFSGRLHKTDSLETILKDIALLNHLTIEKKEGSYIISRKH</sequence>
<name>A0A847RJY8_9BACT</name>
<dbReference type="EMBL" id="JABAIA010000001">
    <property type="protein sequence ID" value="NLR63282.1"/>
    <property type="molecule type" value="Genomic_DNA"/>
</dbReference>
<keyword evidence="5" id="KW-1185">Reference proteome</keyword>
<comment type="caution">
    <text evidence="4">The sequence shown here is derived from an EMBL/GenBank/DDBJ whole genome shotgun (WGS) entry which is preliminary data.</text>
</comment>
<dbReference type="InterPro" id="IPR006860">
    <property type="entry name" value="FecR"/>
</dbReference>
<dbReference type="InterPro" id="IPR012373">
    <property type="entry name" value="Ferrdict_sens_TM"/>
</dbReference>
<dbReference type="InterPro" id="IPR032508">
    <property type="entry name" value="FecR_C"/>
</dbReference>
<dbReference type="RefSeq" id="WP_168869288.1">
    <property type="nucleotide sequence ID" value="NZ_JABAIA010000001.1"/>
</dbReference>
<feature type="domain" description="FecR protein" evidence="2">
    <location>
        <begin position="125"/>
        <end position="215"/>
    </location>
</feature>
<dbReference type="Pfam" id="PF04773">
    <property type="entry name" value="FecR"/>
    <property type="match status" value="1"/>
</dbReference>
<dbReference type="Gene3D" id="2.60.120.1440">
    <property type="match status" value="1"/>
</dbReference>
<gene>
    <name evidence="4" type="ORF">HGH92_03095</name>
</gene>
<evidence type="ECO:0000313" key="5">
    <source>
        <dbReference type="Proteomes" id="UP000570474"/>
    </source>
</evidence>
<dbReference type="GO" id="GO:0016989">
    <property type="term" value="F:sigma factor antagonist activity"/>
    <property type="evidence" value="ECO:0007669"/>
    <property type="project" value="TreeGrafter"/>
</dbReference>
<evidence type="ECO:0000259" key="3">
    <source>
        <dbReference type="Pfam" id="PF16344"/>
    </source>
</evidence>
<dbReference type="PANTHER" id="PTHR30273">
    <property type="entry name" value="PERIPLASMIC SIGNAL SENSOR AND SIGMA FACTOR ACTIVATOR FECR-RELATED"/>
    <property type="match status" value="1"/>
</dbReference>
<evidence type="ECO:0000313" key="4">
    <source>
        <dbReference type="EMBL" id="NLR63282.1"/>
    </source>
</evidence>
<proteinExistence type="predicted"/>
<dbReference type="Gene3D" id="3.55.50.30">
    <property type="match status" value="1"/>
</dbReference>
<protein>
    <submittedName>
        <fullName evidence="4">DUF4974 domain-containing protein</fullName>
    </submittedName>
</protein>
<keyword evidence="1" id="KW-0812">Transmembrane</keyword>
<accession>A0A847RJY8</accession>